<name>A0A4Y6VBR5_9PROT</name>
<organism evidence="2 3">
    <name type="scientific">Neokomagataea tanensis</name>
    <dbReference type="NCBI Taxonomy" id="661191"/>
    <lineage>
        <taxon>Bacteria</taxon>
        <taxon>Pseudomonadati</taxon>
        <taxon>Pseudomonadota</taxon>
        <taxon>Alphaproteobacteria</taxon>
        <taxon>Acetobacterales</taxon>
        <taxon>Acetobacteraceae</taxon>
        <taxon>Neokomagataea</taxon>
    </lineage>
</organism>
<dbReference type="GO" id="GO:0033014">
    <property type="term" value="P:tetrapyrrole biosynthetic process"/>
    <property type="evidence" value="ECO:0007669"/>
    <property type="project" value="InterPro"/>
</dbReference>
<dbReference type="GO" id="GO:0004852">
    <property type="term" value="F:uroporphyrinogen-III synthase activity"/>
    <property type="evidence" value="ECO:0007669"/>
    <property type="project" value="InterPro"/>
</dbReference>
<accession>A0A4Y6VBR5</accession>
<dbReference type="Pfam" id="PF02602">
    <property type="entry name" value="HEM4"/>
    <property type="match status" value="1"/>
</dbReference>
<keyword evidence="3" id="KW-1185">Reference proteome</keyword>
<dbReference type="RefSeq" id="WP_141493905.1">
    <property type="nucleotide sequence ID" value="NZ_CP032485.1"/>
</dbReference>
<dbReference type="AlphaFoldDB" id="A0A4Y6VBR5"/>
<evidence type="ECO:0000313" key="3">
    <source>
        <dbReference type="Proteomes" id="UP000317214"/>
    </source>
</evidence>
<dbReference type="KEGG" id="ntn:D5366_07995"/>
<feature type="domain" description="Tetrapyrrole biosynthesis uroporphyrinogen III synthase" evidence="1">
    <location>
        <begin position="21"/>
        <end position="208"/>
    </location>
</feature>
<dbReference type="Gene3D" id="3.40.50.10090">
    <property type="match status" value="2"/>
</dbReference>
<sequence>MVRDAVIVTRPEPGLTTTSLAVTAHGWRAVACPMLAIESLGALPVERVEALLVTSGQALPALKAWPREQKIIAVGEKTAARAQKMGFLHVEAAEGDAVALERYCRERHIVGADVLLVTGRNYGHELAQGLGARRAEVYAALPEALLTHGARVALQNDCLHAVMFYSGRTVDAFHSALSKEEKHCFKAVRALCLSEAIAARLDEKMWGDVLCGDPLTLLGEGPMLRGG</sequence>
<dbReference type="Proteomes" id="UP000317214">
    <property type="component" value="Chromosome"/>
</dbReference>
<gene>
    <name evidence="2" type="ORF">D5366_07995</name>
</gene>
<dbReference type="OrthoDB" id="7163809at2"/>
<dbReference type="SUPFAM" id="SSF69618">
    <property type="entry name" value="HemD-like"/>
    <property type="match status" value="1"/>
</dbReference>
<dbReference type="CDD" id="cd06578">
    <property type="entry name" value="HemD"/>
    <property type="match status" value="1"/>
</dbReference>
<protein>
    <submittedName>
        <fullName evidence="2">Uroporphyrinogen-III synthase</fullName>
    </submittedName>
</protein>
<dbReference type="InterPro" id="IPR036108">
    <property type="entry name" value="4pyrrol_syn_uPrphyn_synt_sf"/>
</dbReference>
<dbReference type="EMBL" id="CP032485">
    <property type="protein sequence ID" value="QDH25946.1"/>
    <property type="molecule type" value="Genomic_DNA"/>
</dbReference>
<evidence type="ECO:0000259" key="1">
    <source>
        <dbReference type="Pfam" id="PF02602"/>
    </source>
</evidence>
<proteinExistence type="predicted"/>
<reference evidence="2 3" key="1">
    <citation type="submission" date="2018-09" db="EMBL/GenBank/DDBJ databases">
        <title>The complete genome sequence of Neokomagataea tanensis NBRC 106556(T).</title>
        <authorList>
            <person name="Chua K.-O."/>
            <person name="See-Too W.-S."/>
            <person name="Hong K.-W."/>
            <person name="Yin W.-F."/>
            <person name="Chan K.-G."/>
        </authorList>
    </citation>
    <scope>NUCLEOTIDE SEQUENCE [LARGE SCALE GENOMIC DNA]</scope>
    <source>
        <strain evidence="3">AH13 \ NBRC 106556</strain>
    </source>
</reference>
<dbReference type="InterPro" id="IPR003754">
    <property type="entry name" value="4pyrrol_synth_uPrphyn_synth"/>
</dbReference>
<evidence type="ECO:0000313" key="2">
    <source>
        <dbReference type="EMBL" id="QDH25946.1"/>
    </source>
</evidence>